<feature type="chain" id="PRO_5045172046" evidence="1">
    <location>
        <begin position="34"/>
        <end position="144"/>
    </location>
</feature>
<sequence>MSTASRKAGTGLPSVLATIAIALAAAVAGCSQAGGGASADGREAAASFLDALRAGRVEDAWRDTSPEFKSLMGLDSLRDLVKRRPALKTATRRDGCTAVGEGRSLFEHAFQGATTHRGKTTPATIKVLVAPDDDGWKVEGLVVE</sequence>
<name>A0ABT6FEI1_9BACT</name>
<keyword evidence="1" id="KW-0732">Signal</keyword>
<evidence type="ECO:0000313" key="2">
    <source>
        <dbReference type="EMBL" id="MDG3005986.1"/>
    </source>
</evidence>
<evidence type="ECO:0000256" key="1">
    <source>
        <dbReference type="SAM" id="SignalP"/>
    </source>
</evidence>
<protein>
    <submittedName>
        <fullName evidence="2">Uncharacterized protein</fullName>
    </submittedName>
</protein>
<organism evidence="2 3">
    <name type="scientific">Paludisphaera mucosa</name>
    <dbReference type="NCBI Taxonomy" id="3030827"/>
    <lineage>
        <taxon>Bacteria</taxon>
        <taxon>Pseudomonadati</taxon>
        <taxon>Planctomycetota</taxon>
        <taxon>Planctomycetia</taxon>
        <taxon>Isosphaerales</taxon>
        <taxon>Isosphaeraceae</taxon>
        <taxon>Paludisphaera</taxon>
    </lineage>
</organism>
<accession>A0ABT6FEI1</accession>
<feature type="signal peptide" evidence="1">
    <location>
        <begin position="1"/>
        <end position="33"/>
    </location>
</feature>
<dbReference type="RefSeq" id="WP_277862293.1">
    <property type="nucleotide sequence ID" value="NZ_JARRAG010000002.1"/>
</dbReference>
<evidence type="ECO:0000313" key="3">
    <source>
        <dbReference type="Proteomes" id="UP001216907"/>
    </source>
</evidence>
<dbReference type="EMBL" id="JARRAG010000002">
    <property type="protein sequence ID" value="MDG3005986.1"/>
    <property type="molecule type" value="Genomic_DNA"/>
</dbReference>
<proteinExistence type="predicted"/>
<comment type="caution">
    <text evidence="2">The sequence shown here is derived from an EMBL/GenBank/DDBJ whole genome shotgun (WGS) entry which is preliminary data.</text>
</comment>
<keyword evidence="3" id="KW-1185">Reference proteome</keyword>
<gene>
    <name evidence="2" type="ORF">PZE19_19600</name>
</gene>
<reference evidence="2 3" key="1">
    <citation type="submission" date="2023-03" db="EMBL/GenBank/DDBJ databases">
        <title>Paludisphaera mucosa sp. nov. a novel planctomycete from northern fen.</title>
        <authorList>
            <person name="Ivanova A."/>
        </authorList>
    </citation>
    <scope>NUCLEOTIDE SEQUENCE [LARGE SCALE GENOMIC DNA]</scope>
    <source>
        <strain evidence="2 3">Pla2</strain>
    </source>
</reference>
<dbReference type="Proteomes" id="UP001216907">
    <property type="component" value="Unassembled WGS sequence"/>
</dbReference>
<dbReference type="PROSITE" id="PS51257">
    <property type="entry name" value="PROKAR_LIPOPROTEIN"/>
    <property type="match status" value="1"/>
</dbReference>